<evidence type="ECO:0000259" key="1">
    <source>
        <dbReference type="PROSITE" id="PS51819"/>
    </source>
</evidence>
<sequence>MNNIAYFEIQSSNPARDAQFYQAVFGWQFKLDESLPIEYYRIETPSIMGGLLKRPAQTPPMEYGTNAFTCSVQVENFDEVAAKILAQGGIVAMDKFAIPGRAWHGYFVDLDHNVFGIFQVDENAA</sequence>
<dbReference type="EMBL" id="JEWH01000028">
    <property type="protein sequence ID" value="EXB05343.1"/>
    <property type="molecule type" value="Genomic_DNA"/>
</dbReference>
<organism evidence="2 3">
    <name type="scientific">Acinetobacter baumannii (strain 1295743)</name>
    <dbReference type="NCBI Taxonomy" id="1310613"/>
    <lineage>
        <taxon>Bacteria</taxon>
        <taxon>Pseudomonadati</taxon>
        <taxon>Pseudomonadota</taxon>
        <taxon>Gammaproteobacteria</taxon>
        <taxon>Moraxellales</taxon>
        <taxon>Moraxellaceae</taxon>
        <taxon>Acinetobacter</taxon>
        <taxon>Acinetobacter calcoaceticus/baumannii complex</taxon>
    </lineage>
</organism>
<dbReference type="RefSeq" id="WP_001059437.1">
    <property type="nucleotide sequence ID" value="NZ_JEWH01000028.1"/>
</dbReference>
<dbReference type="Gene3D" id="3.10.180.10">
    <property type="entry name" value="2,3-Dihydroxybiphenyl 1,2-Dioxygenase, domain 1"/>
    <property type="match status" value="1"/>
</dbReference>
<gene>
    <name evidence="2" type="ORF">J512_2339</name>
</gene>
<dbReference type="AlphaFoldDB" id="A0A009INE9"/>
<dbReference type="SUPFAM" id="SSF54593">
    <property type="entry name" value="Glyoxalase/Bleomycin resistance protein/Dihydroxybiphenyl dioxygenase"/>
    <property type="match status" value="1"/>
</dbReference>
<protein>
    <submittedName>
        <fullName evidence="2">Glyoxalase-like domain protein</fullName>
    </submittedName>
</protein>
<accession>A0A009INE9</accession>
<feature type="domain" description="VOC" evidence="1">
    <location>
        <begin position="3"/>
        <end position="120"/>
    </location>
</feature>
<reference evidence="2 3" key="1">
    <citation type="submission" date="2014-02" db="EMBL/GenBank/DDBJ databases">
        <title>Comparative genomics and transcriptomics to identify genetic mechanisms underlying the emergence of carbapenem resistant Acinetobacter baumannii (CRAb).</title>
        <authorList>
            <person name="Harris A.D."/>
            <person name="Johnson K.J."/>
            <person name="George J."/>
            <person name="Shefchek K."/>
            <person name="Daugherty S.C."/>
            <person name="Parankush S."/>
            <person name="Sadzewicz L."/>
            <person name="Tallon L."/>
            <person name="Sengamalay N."/>
            <person name="Hazen T.H."/>
            <person name="Rasko D.A."/>
        </authorList>
    </citation>
    <scope>NUCLEOTIDE SEQUENCE [LARGE SCALE GENOMIC DNA]</scope>
    <source>
        <strain evidence="2 3">1295743</strain>
    </source>
</reference>
<dbReference type="InterPro" id="IPR029068">
    <property type="entry name" value="Glyas_Bleomycin-R_OHBP_Dase"/>
</dbReference>
<dbReference type="InterPro" id="IPR037523">
    <property type="entry name" value="VOC_core"/>
</dbReference>
<dbReference type="PROSITE" id="PS51819">
    <property type="entry name" value="VOC"/>
    <property type="match status" value="1"/>
</dbReference>
<dbReference type="SMR" id="A0A009INE9"/>
<dbReference type="PANTHER" id="PTHR33993:SF2">
    <property type="entry name" value="VOC DOMAIN-CONTAINING PROTEIN"/>
    <property type="match status" value="1"/>
</dbReference>
<dbReference type="InterPro" id="IPR052164">
    <property type="entry name" value="Anthracycline_SecMetBiosynth"/>
</dbReference>
<dbReference type="PANTHER" id="PTHR33993">
    <property type="entry name" value="GLYOXALASE-RELATED"/>
    <property type="match status" value="1"/>
</dbReference>
<evidence type="ECO:0000313" key="3">
    <source>
        <dbReference type="Proteomes" id="UP000020595"/>
    </source>
</evidence>
<dbReference type="CDD" id="cd07247">
    <property type="entry name" value="SgaA_N_like"/>
    <property type="match status" value="1"/>
</dbReference>
<dbReference type="GeneID" id="92795465"/>
<comment type="caution">
    <text evidence="2">The sequence shown here is derived from an EMBL/GenBank/DDBJ whole genome shotgun (WGS) entry which is preliminary data.</text>
</comment>
<name>A0A009INE9_ACIB9</name>
<dbReference type="Proteomes" id="UP000020595">
    <property type="component" value="Unassembled WGS sequence"/>
</dbReference>
<evidence type="ECO:0000313" key="2">
    <source>
        <dbReference type="EMBL" id="EXB05343.1"/>
    </source>
</evidence>
<dbReference type="PATRIC" id="fig|1310613.3.peg.2249"/>
<proteinExistence type="predicted"/>